<evidence type="ECO:0000313" key="3">
    <source>
        <dbReference type="Proteomes" id="UP000238325"/>
    </source>
</evidence>
<dbReference type="Proteomes" id="UP000238534">
    <property type="component" value="Unassembled WGS sequence"/>
</dbReference>
<evidence type="ECO:0000313" key="2">
    <source>
        <dbReference type="EMBL" id="PRB90481.1"/>
    </source>
</evidence>
<sequence length="1352" mass="157867">MSAISALRGYRTQFLYSLHYILSTLENNLIYRLEGEEDLDVLDHQGELLYAIQLKNLGKTITLSDILSDKKTSFVKRFLEKYISAIPVLVSYGEVSTDLSSWNQHANDVSVKEKAVLKKYKISEEQWKLVKSKIQFEEVVEETIAEEVEKMMKKHFPEIDPIPTIGYLLNLLQLIAEKQQPTTAKDFYSKVQDFASYLTERIALHEQYGLVLKPLHKVSTDNVNIELLEKEFYNATLTRYEHILCGLDVSREEHLEKIKDHLVETNVVIVKGASGQGKTALLYSYVHHYINVWLSFELKIQQDPVISQQSIQAIAAISKKLDMPVVFVINVTPNATDWLQIVKESAHFSHIKFLVAIRNEDWYRATTVGIEFSHHEIDLFLSMSEAEMIYSRLNKRSMIHHFTDFEEAWIQMGEDIPLLEFVYSITQGNSLYNKLKHQVQQIVNEGSYNSNKQIGFLRIVSLADSLGAKIDVSKLDENVDYQFIVEKLENEYLIKRSADRKYIQGLHIVRSAKLVEILFDSFTNSKREYAYKCVSVIAEEDLYLFLLQLFYEEVFEPEFFISDLSKQIAVNNWSIYIAIIKAFIWAGIHQYVEQNRAIIDECQVITKGAWVMFVDIRFGNNYDTNAMLDLVNADDEFRKMIDDINERLLPKQHVFNLAISIINKLPFPEIVPHSTFEWRSYGEALFWLRNIPNDKETVPDISESHFESAFKTMDSKSLSKLMLGMYSYSLKLNMIREEYIEYFIERIKKDFDIIHFSINEDQVNVHFVIDIIKYDFERSTNGFAVNILDIVRAALPDKKQFNSQGHGHRFKQLSLDYDATHKTISIENMHLEEWVNINSCLIKLYDYKNRPADWNEYRILLNQWEMLGREKINEYNNAFKQLFKERNVYTPIVPIMHNALFEWPESILEPQSITDPLGIYRTDKNQSSDENVKLEINKKLISKYEKFFESLSGFKGSFETFMKQSAETIYSKARLKTEKGYIHNENTERLSQVNLFDSIKKLRSYNLNYKDTFGSVDSNHVNQIETNALLVTATFWKDFLSDSTNGDHSFKRILKLKDDFEKKIIKACKAVSTSNIFSVQYINNSTTGGKPVFIIDSDNPLLSLTGYREVYMMLRQIIDTPEATSLKYLMLELWFPKIYIIQTVREKSMNHLWYEIRFYTIVDNPFEKQGVVNTIPKRIDENIIEKLKIESWAALYPEISEVLKVSESYGRLVFLVDHFHDLRHFDDLLLNESEIENLKQHTDKICAEIQQSLQAVLDALVLWVNMFPIDEVTYLADETERAYFETLLNIKDNICPESMVFEDNAKINLDMKLASEWLERLNGCTLHWGTFLLLLQGKIIDSYQNKIPTINQ</sequence>
<protein>
    <submittedName>
        <fullName evidence="1">Uncharacterized protein</fullName>
    </submittedName>
</protein>
<reference evidence="3 4" key="1">
    <citation type="submission" date="2017-09" db="EMBL/GenBank/DDBJ databases">
        <title>Genomic, metabolic, and phenotypic characteristics of bacterial isolates from the natural microbiome of the model nematode Caenorhabditis elegans.</title>
        <authorList>
            <person name="Zimmermann J."/>
            <person name="Obeng N."/>
            <person name="Yang W."/>
            <person name="Obeng O."/>
            <person name="Kissoyan K."/>
            <person name="Pees B."/>
            <person name="Dirksen P."/>
            <person name="Hoppner M."/>
            <person name="Franke A."/>
            <person name="Rosenstiel P."/>
            <person name="Leippe M."/>
            <person name="Dierking K."/>
            <person name="Kaleta C."/>
            <person name="Schulenburg H."/>
        </authorList>
    </citation>
    <scope>NUCLEOTIDE SEQUENCE [LARGE SCALE GENOMIC DNA]</scope>
    <source>
        <strain evidence="1 4">MYb25</strain>
        <strain evidence="2 3">MYb44</strain>
    </source>
</reference>
<proteinExistence type="predicted"/>
<comment type="caution">
    <text evidence="1">The sequence shown here is derived from an EMBL/GenBank/DDBJ whole genome shotgun (WGS) entry which is preliminary data.</text>
</comment>
<dbReference type="Proteomes" id="UP000238325">
    <property type="component" value="Unassembled WGS sequence"/>
</dbReference>
<evidence type="ECO:0000313" key="1">
    <source>
        <dbReference type="EMBL" id="PRB85795.1"/>
    </source>
</evidence>
<dbReference type="RefSeq" id="WP_105681897.1">
    <property type="nucleotide sequence ID" value="NZ_JBBGZD010000001.1"/>
</dbReference>
<organism evidence="1 4">
    <name type="scientific">Chryseobacterium culicis</name>
    <dbReference type="NCBI Taxonomy" id="680127"/>
    <lineage>
        <taxon>Bacteria</taxon>
        <taxon>Pseudomonadati</taxon>
        <taxon>Bacteroidota</taxon>
        <taxon>Flavobacteriia</taxon>
        <taxon>Flavobacteriales</taxon>
        <taxon>Weeksellaceae</taxon>
        <taxon>Chryseobacterium group</taxon>
        <taxon>Chryseobacterium</taxon>
    </lineage>
</organism>
<name>A0A2S9CZ51_CHRCI</name>
<dbReference type="SUPFAM" id="SSF52540">
    <property type="entry name" value="P-loop containing nucleoside triphosphate hydrolases"/>
    <property type="match status" value="1"/>
</dbReference>
<dbReference type="InterPro" id="IPR027417">
    <property type="entry name" value="P-loop_NTPase"/>
</dbReference>
<evidence type="ECO:0000313" key="4">
    <source>
        <dbReference type="Proteomes" id="UP000238534"/>
    </source>
</evidence>
<dbReference type="OrthoDB" id="2677960at2"/>
<accession>A0A2S9CZ51</accession>
<keyword evidence="3" id="KW-1185">Reference proteome</keyword>
<gene>
    <name evidence="1" type="ORF">CQ022_05935</name>
    <name evidence="2" type="ORF">CQ033_07050</name>
</gene>
<dbReference type="EMBL" id="PCPP01000001">
    <property type="protein sequence ID" value="PRB85795.1"/>
    <property type="molecule type" value="Genomic_DNA"/>
</dbReference>
<dbReference type="EMBL" id="PCPH01000002">
    <property type="protein sequence ID" value="PRB90481.1"/>
    <property type="molecule type" value="Genomic_DNA"/>
</dbReference>